<accession>A0A0W8FWK4</accession>
<dbReference type="Pfam" id="PF14903">
    <property type="entry name" value="WG_beta_rep"/>
    <property type="match status" value="2"/>
</dbReference>
<dbReference type="EMBL" id="LNQE01000724">
    <property type="protein sequence ID" value="KUG25287.1"/>
    <property type="molecule type" value="Genomic_DNA"/>
</dbReference>
<dbReference type="InterPro" id="IPR032774">
    <property type="entry name" value="WG_beta_rep"/>
</dbReference>
<evidence type="ECO:0008006" key="2">
    <source>
        <dbReference type="Google" id="ProtNLM"/>
    </source>
</evidence>
<dbReference type="AlphaFoldDB" id="A0A0W8FWK4"/>
<gene>
    <name evidence="1" type="ORF">ASZ90_004892</name>
</gene>
<name>A0A0W8FWK4_9ZZZZ</name>
<protein>
    <recommendedName>
        <fullName evidence="2">WG repeat-containing protein</fullName>
    </recommendedName>
</protein>
<dbReference type="PROSITE" id="PS51257">
    <property type="entry name" value="PROKAR_LIPOPROTEIN"/>
    <property type="match status" value="1"/>
</dbReference>
<comment type="caution">
    <text evidence="1">The sequence shown here is derived from an EMBL/GenBank/DDBJ whole genome shotgun (WGS) entry which is preliminary data.</text>
</comment>
<evidence type="ECO:0000313" key="1">
    <source>
        <dbReference type="EMBL" id="KUG25287.1"/>
    </source>
</evidence>
<organism evidence="1">
    <name type="scientific">hydrocarbon metagenome</name>
    <dbReference type="NCBI Taxonomy" id="938273"/>
    <lineage>
        <taxon>unclassified sequences</taxon>
        <taxon>metagenomes</taxon>
        <taxon>ecological metagenomes</taxon>
    </lineage>
</organism>
<dbReference type="PANTHER" id="PTHR37841">
    <property type="entry name" value="GLR2918 PROTEIN"/>
    <property type="match status" value="1"/>
</dbReference>
<dbReference type="PANTHER" id="PTHR37841:SF1">
    <property type="entry name" value="DUF3298 DOMAIN-CONTAINING PROTEIN"/>
    <property type="match status" value="1"/>
</dbReference>
<proteinExistence type="predicted"/>
<sequence>MQKLKLHEKPDKAVRRIRVIYIMMLFLVLFGCKGNETEINKTQNYYDVDSINSDYLLSFSVDNDSSGGTSYGYRNLHGEIVIPLGKYQQCFTDTFKNFAFVYDDMLTNSKVIAIDRNEKKLFDAYMFDNGPDWLEEGLFRIIRNGKIGYADENGFIVIEPIFECADQFEDGTARVALNCNLVKSENDPEHTSMESDSWFYIDQKGIKVK</sequence>
<reference evidence="1" key="1">
    <citation type="journal article" date="2015" name="Proc. Natl. Acad. Sci. U.S.A.">
        <title>Networks of energetic and metabolic interactions define dynamics in microbial communities.</title>
        <authorList>
            <person name="Embree M."/>
            <person name="Liu J.K."/>
            <person name="Al-Bassam M.M."/>
            <person name="Zengler K."/>
        </authorList>
    </citation>
    <scope>NUCLEOTIDE SEQUENCE</scope>
</reference>